<dbReference type="OrthoDB" id="2588098at2759"/>
<proteinExistence type="predicted"/>
<name>A0A401H5L5_9APHY</name>
<organism evidence="1 2">
    <name type="scientific">Sparassis crispa</name>
    <dbReference type="NCBI Taxonomy" id="139825"/>
    <lineage>
        <taxon>Eukaryota</taxon>
        <taxon>Fungi</taxon>
        <taxon>Dikarya</taxon>
        <taxon>Basidiomycota</taxon>
        <taxon>Agaricomycotina</taxon>
        <taxon>Agaricomycetes</taxon>
        <taxon>Polyporales</taxon>
        <taxon>Sparassidaceae</taxon>
        <taxon>Sparassis</taxon>
    </lineage>
</organism>
<accession>A0A401H5L5</accession>
<dbReference type="RefSeq" id="XP_027620563.1">
    <property type="nucleotide sequence ID" value="XM_027764762.1"/>
</dbReference>
<evidence type="ECO:0000313" key="2">
    <source>
        <dbReference type="Proteomes" id="UP000287166"/>
    </source>
</evidence>
<dbReference type="GeneID" id="38786567"/>
<comment type="caution">
    <text evidence="1">The sequence shown here is derived from an EMBL/GenBank/DDBJ whole genome shotgun (WGS) entry which is preliminary data.</text>
</comment>
<dbReference type="Proteomes" id="UP000287166">
    <property type="component" value="Unassembled WGS sequence"/>
</dbReference>
<evidence type="ECO:0000313" key="1">
    <source>
        <dbReference type="EMBL" id="GBE89650.1"/>
    </source>
</evidence>
<dbReference type="AlphaFoldDB" id="A0A401H5L5"/>
<dbReference type="InParanoid" id="A0A401H5L5"/>
<gene>
    <name evidence="1" type="ORF">SCP_1603140</name>
</gene>
<keyword evidence="2" id="KW-1185">Reference proteome</keyword>
<reference evidence="1 2" key="1">
    <citation type="journal article" date="2018" name="Sci. Rep.">
        <title>Genome sequence of the cauliflower mushroom Sparassis crispa (Hanabiratake) and its association with beneficial usage.</title>
        <authorList>
            <person name="Kiyama R."/>
            <person name="Furutani Y."/>
            <person name="Kawaguchi K."/>
            <person name="Nakanishi T."/>
        </authorList>
    </citation>
    <scope>NUCLEOTIDE SEQUENCE [LARGE SCALE GENOMIC DNA]</scope>
</reference>
<sequence>MSTLDDVHRTKSCILLKDVSPTRSVYRLNLDAQEAMAGYELGDWLFNDHIPKRLVNLLAVPLPLSCRRKPHIPTVALGRLPASAEVLLHIFEKIDNLHDALSLGLTNTTILAVGRKPIHTLASAAHASWAGGRIICIGSDTKREDLPLGMLTPAEESDIFTAQASETDAHGIAKREHDSPPKACGTLHTYVGEHFHKLVPGRFPSILGAHQYRLRPMERTLSDALTLPRYVAGNRSDSSWVLCNITKRQYVRANATVALSRKTAAGPFIDEKVGLGEVLATLICCSGNPSTSIPNSGSLHRGKWAGDRIEITTVGRLRAGKRLWKDVSKEVLNVVAEIWDAEHYGGSWRPRVVDSM</sequence>
<dbReference type="EMBL" id="BFAD01000016">
    <property type="protein sequence ID" value="GBE89650.1"/>
    <property type="molecule type" value="Genomic_DNA"/>
</dbReference>
<protein>
    <submittedName>
        <fullName evidence="1">Uncharacterized protein</fullName>
    </submittedName>
</protein>